<gene>
    <name evidence="2" type="ORF">DU473_06655</name>
</gene>
<evidence type="ECO:0000256" key="1">
    <source>
        <dbReference type="SAM" id="SignalP"/>
    </source>
</evidence>
<evidence type="ECO:0000313" key="3">
    <source>
        <dbReference type="Proteomes" id="UP000292583"/>
    </source>
</evidence>
<dbReference type="EMBL" id="QPGR01000013">
    <property type="protein sequence ID" value="TBR79827.1"/>
    <property type="molecule type" value="Genomic_DNA"/>
</dbReference>
<dbReference type="OrthoDB" id="10010423at2"/>
<keyword evidence="3" id="KW-1185">Reference proteome</keyword>
<protein>
    <submittedName>
        <fullName evidence="2">Uncharacterized protein</fullName>
    </submittedName>
</protein>
<dbReference type="Proteomes" id="UP000292583">
    <property type="component" value="Unassembled WGS sequence"/>
</dbReference>
<organism evidence="2 3">
    <name type="scientific">Campylobacter novaezeelandiae</name>
    <dbReference type="NCBI Taxonomy" id="2267891"/>
    <lineage>
        <taxon>Bacteria</taxon>
        <taxon>Pseudomonadati</taxon>
        <taxon>Campylobacterota</taxon>
        <taxon>Epsilonproteobacteria</taxon>
        <taxon>Campylobacterales</taxon>
        <taxon>Campylobacteraceae</taxon>
        <taxon>Campylobacter</taxon>
    </lineage>
</organism>
<proteinExistence type="predicted"/>
<dbReference type="RefSeq" id="WP_131186793.1">
    <property type="nucleotide sequence ID" value="NZ_QPGR01000013.1"/>
</dbReference>
<accession>A0A4Q9JT43</accession>
<keyword evidence="1" id="KW-0732">Signal</keyword>
<reference evidence="2 3" key="1">
    <citation type="submission" date="2018-07" db="EMBL/GenBank/DDBJ databases">
        <title>Campylobacter zealandensis sp. nov., isolated from birds and water in New Zealand.</title>
        <authorList>
            <person name="Wilkinson D.A."/>
            <person name="Biggs P.J."/>
            <person name="French N.P."/>
            <person name="Midwinter A.C."/>
        </authorList>
    </citation>
    <scope>NUCLEOTIDE SEQUENCE [LARGE SCALE GENOMIC DNA]</scope>
    <source>
        <strain evidence="2 3">B423b</strain>
    </source>
</reference>
<name>A0A4Q9JT43_9BACT</name>
<comment type="caution">
    <text evidence="2">The sequence shown here is derived from an EMBL/GenBank/DDBJ whole genome shotgun (WGS) entry which is preliminary data.</text>
</comment>
<evidence type="ECO:0000313" key="2">
    <source>
        <dbReference type="EMBL" id="TBR79827.1"/>
    </source>
</evidence>
<feature type="chain" id="PRO_5020392329" evidence="1">
    <location>
        <begin position="23"/>
        <end position="197"/>
    </location>
</feature>
<dbReference type="AlphaFoldDB" id="A0A4Q9JT43"/>
<feature type="signal peptide" evidence="1">
    <location>
        <begin position="1"/>
        <end position="22"/>
    </location>
</feature>
<sequence>MKGIISGVCAIALLVSANTLNADYNAKLPIEVKSKNTQHALKTVKTEYYISLCSEVEKLNRWAFYTSLCDQNYFLTLEGKNKIKEKQKIRKIIKQLNKTITISKKRMSDKNFAKFGNADSNVYYSSLATKNILETILDEDFMKITGGFDTSLFKEDFDIIEYGKSIEAVYKNITNEEKQEFALIRERAEEYECLFQI</sequence>